<comment type="similarity">
    <text evidence="2 6">Belongs to the CDC50/LEM3 family.</text>
</comment>
<evidence type="ECO:0000256" key="8">
    <source>
        <dbReference type="SAM" id="Phobius"/>
    </source>
</evidence>
<dbReference type="PANTHER" id="PTHR10926">
    <property type="entry name" value="CELL CYCLE CONTROL PROTEIN 50"/>
    <property type="match status" value="1"/>
</dbReference>
<evidence type="ECO:0000313" key="9">
    <source>
        <dbReference type="EMBL" id="KAK1925839.1"/>
    </source>
</evidence>
<evidence type="ECO:0000256" key="1">
    <source>
        <dbReference type="ARBA" id="ARBA00004141"/>
    </source>
</evidence>
<dbReference type="GO" id="GO:0005783">
    <property type="term" value="C:endoplasmic reticulum"/>
    <property type="evidence" value="ECO:0007669"/>
    <property type="project" value="TreeGrafter"/>
</dbReference>
<dbReference type="AlphaFoldDB" id="A0AAD9L818"/>
<evidence type="ECO:0000313" key="10">
    <source>
        <dbReference type="Proteomes" id="UP001182556"/>
    </source>
</evidence>
<dbReference type="PANTHER" id="PTHR10926:SF0">
    <property type="entry name" value="CDC50, ISOFORM A"/>
    <property type="match status" value="1"/>
</dbReference>
<dbReference type="InterPro" id="IPR005045">
    <property type="entry name" value="CDC50/LEM3_fam"/>
</dbReference>
<feature type="region of interest" description="Disordered" evidence="7">
    <location>
        <begin position="1"/>
        <end position="29"/>
    </location>
</feature>
<dbReference type="GO" id="GO:0045332">
    <property type="term" value="P:phospholipid translocation"/>
    <property type="evidence" value="ECO:0007669"/>
    <property type="project" value="UniProtKB-UniRule"/>
</dbReference>
<dbReference type="GO" id="GO:0005794">
    <property type="term" value="C:Golgi apparatus"/>
    <property type="evidence" value="ECO:0007669"/>
    <property type="project" value="TreeGrafter"/>
</dbReference>
<evidence type="ECO:0000256" key="7">
    <source>
        <dbReference type="SAM" id="MobiDB-lite"/>
    </source>
</evidence>
<keyword evidence="3 8" id="KW-0812">Transmembrane</keyword>
<gene>
    <name evidence="9" type="ORF">DB88DRAFT_213912</name>
</gene>
<name>A0AAD9L818_PAPLA</name>
<dbReference type="Pfam" id="PF03381">
    <property type="entry name" value="CDC50"/>
    <property type="match status" value="1"/>
</dbReference>
<proteinExistence type="inferred from homology"/>
<keyword evidence="5 6" id="KW-0472">Membrane</keyword>
<protein>
    <submittedName>
        <fullName evidence="9">LEM3 /CDC50 family transcription regulatory protein</fullName>
    </submittedName>
</protein>
<sequence length="402" mass="44625">MAIFKRKSKADAQADEDSAPTQKEKVKWSKRPANTAFKQQRLKAWQPILTPKAVLPTLFLIGIIFAPIGALIVWGSGKVTTITLDYTQCDADAPTDGTFQTMPDNSFSYALKSGSSISESSIPAPSWTFSNDSSRAVGERARCEIEFDVPYDLGPGVFLYYKLTNYYQNHRRYVQSMDTDQLKGKARSASSLDGGDCKPVTSKDGKPYYPCGLIANSVFNDSFPSVVMLNPTNGDQNQTYNFTEKGIAWGGIAKNYAAVPDYSSPDDVLPPPNWVERYPNGYVDGFPNLHEDEHFQVWMRIAALPTFRKLWARNDNEVMTSGRYRVVAYMNYPVKQFSGTKSIVISTVSWIGGKQPFLGWAYIGAAVLCVVLAAAGLIRHLIKPRKLGDMSLLSWNQPTSGR</sequence>
<feature type="transmembrane region" description="Helical" evidence="8">
    <location>
        <begin position="53"/>
        <end position="74"/>
    </location>
</feature>
<keyword evidence="10" id="KW-1185">Reference proteome</keyword>
<evidence type="ECO:0000256" key="5">
    <source>
        <dbReference type="ARBA" id="ARBA00023136"/>
    </source>
</evidence>
<evidence type="ECO:0000256" key="6">
    <source>
        <dbReference type="PIRNR" id="PIRNR015840"/>
    </source>
</evidence>
<comment type="caution">
    <text evidence="9">The sequence shown here is derived from an EMBL/GenBank/DDBJ whole genome shotgun (WGS) entry which is preliminary data.</text>
</comment>
<evidence type="ECO:0000256" key="2">
    <source>
        <dbReference type="ARBA" id="ARBA00009457"/>
    </source>
</evidence>
<comment type="subcellular location">
    <subcellularLocation>
        <location evidence="1">Membrane</location>
        <topology evidence="1">Multi-pass membrane protein</topology>
    </subcellularLocation>
</comment>
<evidence type="ECO:0000256" key="3">
    <source>
        <dbReference type="ARBA" id="ARBA00022692"/>
    </source>
</evidence>
<dbReference type="Proteomes" id="UP001182556">
    <property type="component" value="Unassembled WGS sequence"/>
</dbReference>
<accession>A0AAD9L818</accession>
<feature type="transmembrane region" description="Helical" evidence="8">
    <location>
        <begin position="357"/>
        <end position="378"/>
    </location>
</feature>
<organism evidence="9 10">
    <name type="scientific">Papiliotrema laurentii</name>
    <name type="common">Cryptococcus laurentii</name>
    <dbReference type="NCBI Taxonomy" id="5418"/>
    <lineage>
        <taxon>Eukaryota</taxon>
        <taxon>Fungi</taxon>
        <taxon>Dikarya</taxon>
        <taxon>Basidiomycota</taxon>
        <taxon>Agaricomycotina</taxon>
        <taxon>Tremellomycetes</taxon>
        <taxon>Tremellales</taxon>
        <taxon>Rhynchogastremaceae</taxon>
        <taxon>Papiliotrema</taxon>
    </lineage>
</organism>
<dbReference type="EMBL" id="JAODAN010000003">
    <property type="protein sequence ID" value="KAK1925839.1"/>
    <property type="molecule type" value="Genomic_DNA"/>
</dbReference>
<keyword evidence="4 8" id="KW-1133">Transmembrane helix</keyword>
<evidence type="ECO:0000256" key="4">
    <source>
        <dbReference type="ARBA" id="ARBA00022989"/>
    </source>
</evidence>
<reference evidence="9" key="1">
    <citation type="submission" date="2023-02" db="EMBL/GenBank/DDBJ databases">
        <title>Identification and recombinant expression of a fungal hydrolase from Papiliotrema laurentii that hydrolyzes apple cutin and clears colloidal polyester polyurethane.</title>
        <authorList>
            <consortium name="DOE Joint Genome Institute"/>
            <person name="Roman V.A."/>
            <person name="Bojanowski C."/>
            <person name="Crable B.R."/>
            <person name="Wagner D.N."/>
            <person name="Hung C.S."/>
            <person name="Nadeau L.J."/>
            <person name="Schratz L."/>
            <person name="Haridas S."/>
            <person name="Pangilinan J."/>
            <person name="Lipzen A."/>
            <person name="Na H."/>
            <person name="Yan M."/>
            <person name="Ng V."/>
            <person name="Grigoriev I.V."/>
            <person name="Spatafora J.W."/>
            <person name="Barlow D."/>
            <person name="Biffinger J."/>
            <person name="Kelley-Loughnane N."/>
            <person name="Varaljay V.A."/>
            <person name="Crookes-Goodson W.J."/>
        </authorList>
    </citation>
    <scope>NUCLEOTIDE SEQUENCE</scope>
    <source>
        <strain evidence="9">5307AH</strain>
    </source>
</reference>
<dbReference type="GO" id="GO:0005886">
    <property type="term" value="C:plasma membrane"/>
    <property type="evidence" value="ECO:0007669"/>
    <property type="project" value="TreeGrafter"/>
</dbReference>
<dbReference type="PIRSF" id="PIRSF015840">
    <property type="entry name" value="DUF284_TM_euk"/>
    <property type="match status" value="1"/>
</dbReference>